<keyword evidence="3" id="KW-1185">Reference proteome</keyword>
<evidence type="ECO:0000313" key="3">
    <source>
        <dbReference type="Proteomes" id="UP001303115"/>
    </source>
</evidence>
<proteinExistence type="predicted"/>
<evidence type="ECO:0000313" key="2">
    <source>
        <dbReference type="EMBL" id="KAK4041587.1"/>
    </source>
</evidence>
<organism evidence="2 3">
    <name type="scientific">Parachaetomium inaequale</name>
    <dbReference type="NCBI Taxonomy" id="2588326"/>
    <lineage>
        <taxon>Eukaryota</taxon>
        <taxon>Fungi</taxon>
        <taxon>Dikarya</taxon>
        <taxon>Ascomycota</taxon>
        <taxon>Pezizomycotina</taxon>
        <taxon>Sordariomycetes</taxon>
        <taxon>Sordariomycetidae</taxon>
        <taxon>Sordariales</taxon>
        <taxon>Chaetomiaceae</taxon>
        <taxon>Parachaetomium</taxon>
    </lineage>
</organism>
<name>A0AAN6ST44_9PEZI</name>
<reference evidence="3" key="1">
    <citation type="journal article" date="2023" name="Mol. Phylogenet. Evol.">
        <title>Genome-scale phylogeny and comparative genomics of the fungal order Sordariales.</title>
        <authorList>
            <person name="Hensen N."/>
            <person name="Bonometti L."/>
            <person name="Westerberg I."/>
            <person name="Brannstrom I.O."/>
            <person name="Guillou S."/>
            <person name="Cros-Aarteil S."/>
            <person name="Calhoun S."/>
            <person name="Haridas S."/>
            <person name="Kuo A."/>
            <person name="Mondo S."/>
            <person name="Pangilinan J."/>
            <person name="Riley R."/>
            <person name="LaButti K."/>
            <person name="Andreopoulos B."/>
            <person name="Lipzen A."/>
            <person name="Chen C."/>
            <person name="Yan M."/>
            <person name="Daum C."/>
            <person name="Ng V."/>
            <person name="Clum A."/>
            <person name="Steindorff A."/>
            <person name="Ohm R.A."/>
            <person name="Martin F."/>
            <person name="Silar P."/>
            <person name="Natvig D.O."/>
            <person name="Lalanne C."/>
            <person name="Gautier V."/>
            <person name="Ament-Velasquez S.L."/>
            <person name="Kruys A."/>
            <person name="Hutchinson M.I."/>
            <person name="Powell A.J."/>
            <person name="Barry K."/>
            <person name="Miller A.N."/>
            <person name="Grigoriev I.V."/>
            <person name="Debuchy R."/>
            <person name="Gladieux P."/>
            <person name="Hiltunen Thoren M."/>
            <person name="Johannesson H."/>
        </authorList>
    </citation>
    <scope>NUCLEOTIDE SEQUENCE [LARGE SCALE GENOMIC DNA]</scope>
    <source>
        <strain evidence="3">CBS 284.82</strain>
    </source>
</reference>
<dbReference type="Proteomes" id="UP001303115">
    <property type="component" value="Unassembled WGS sequence"/>
</dbReference>
<protein>
    <submittedName>
        <fullName evidence="2">Uncharacterized protein</fullName>
    </submittedName>
</protein>
<feature type="region of interest" description="Disordered" evidence="1">
    <location>
        <begin position="1"/>
        <end position="64"/>
    </location>
</feature>
<feature type="compositionally biased region" description="Pro residues" evidence="1">
    <location>
        <begin position="20"/>
        <end position="30"/>
    </location>
</feature>
<gene>
    <name evidence="2" type="ORF">C8A01DRAFT_45244</name>
</gene>
<sequence>MEPTQKRRKPLPVDGLPIRSPAPVPRPRPTVPVDRKLSRPLLPTVTGQDGPLTENPGLIRYKPPCHPRQFPDDITIKQYRALWTKLHRQAQRPRAMGSTPKPKSWRAVKIPAARLLAAQRLGRQLWGGLERQCSWDILPSLPLSWVGIGWSHSVTRRRTRARRFVRHIVDNERWKKVEFAWEADAWTDVFGLMRDDPLLAVHCGLISDPRWGDANLVFPFAVYEAKGWGGDPREARQQACSAGAVYLDLLEVLAKRPGKHKPGKILEDQTPESRNTQVFVFTSFGAHWHILVGYKRPRLEREYAGQEGMSKSVYVFQRIWSARVVTEKKAWELLSLVDQIHLWGVTDHREFVIRHLKPWHRYAERCYARDVEHMLGYVDTAGWLNPKTHARQWSVPQNCIWLPEWRWHLTNNSQKRHKLLISRAALQIKEAFVRHQGAAEARAGARAGEDIDAPVDGGVCVIDDKGRYRLESWDEYLTDSSEGLEEVKVEEFGSVEFRLEEVKVEEFRLEEFRLEEFKLEEFRLEEFRLEEFRLEEFKLEEFRLEELEEFKLEEFRLEEFRLEEFRLS</sequence>
<comment type="caution">
    <text evidence="2">The sequence shown here is derived from an EMBL/GenBank/DDBJ whole genome shotgun (WGS) entry which is preliminary data.</text>
</comment>
<feature type="compositionally biased region" description="Basic residues" evidence="1">
    <location>
        <begin position="1"/>
        <end position="10"/>
    </location>
</feature>
<evidence type="ECO:0000256" key="1">
    <source>
        <dbReference type="SAM" id="MobiDB-lite"/>
    </source>
</evidence>
<dbReference type="EMBL" id="MU854354">
    <property type="protein sequence ID" value="KAK4041587.1"/>
    <property type="molecule type" value="Genomic_DNA"/>
</dbReference>
<accession>A0AAN6ST44</accession>
<dbReference type="AlphaFoldDB" id="A0AAN6ST44"/>